<dbReference type="EMBL" id="JANBVN010000106">
    <property type="protein sequence ID" value="KAJ9143935.1"/>
    <property type="molecule type" value="Genomic_DNA"/>
</dbReference>
<dbReference type="PANTHER" id="PTHR37542">
    <property type="entry name" value="HELO DOMAIN-CONTAINING PROTEIN-RELATED"/>
    <property type="match status" value="1"/>
</dbReference>
<comment type="caution">
    <text evidence="2">The sequence shown here is derived from an EMBL/GenBank/DDBJ whole genome shotgun (WGS) entry which is preliminary data.</text>
</comment>
<organism evidence="2 3">
    <name type="scientific">Coniochaeta hoffmannii</name>
    <dbReference type="NCBI Taxonomy" id="91930"/>
    <lineage>
        <taxon>Eukaryota</taxon>
        <taxon>Fungi</taxon>
        <taxon>Dikarya</taxon>
        <taxon>Ascomycota</taxon>
        <taxon>Pezizomycotina</taxon>
        <taxon>Sordariomycetes</taxon>
        <taxon>Sordariomycetidae</taxon>
        <taxon>Coniochaetales</taxon>
        <taxon>Coniochaetaceae</taxon>
        <taxon>Coniochaeta</taxon>
    </lineage>
</organism>
<dbReference type="PANTHER" id="PTHR37542:SF3">
    <property type="entry name" value="PRION-INHIBITION AND PROPAGATION HELO DOMAIN-CONTAINING PROTEIN"/>
    <property type="match status" value="1"/>
</dbReference>
<name>A0AA38VI29_9PEZI</name>
<evidence type="ECO:0000256" key="1">
    <source>
        <dbReference type="SAM" id="MobiDB-lite"/>
    </source>
</evidence>
<keyword evidence="2" id="KW-0418">Kinase</keyword>
<gene>
    <name evidence="2" type="ORF">NKR19_g6661</name>
</gene>
<proteinExistence type="predicted"/>
<sequence length="535" mass="60384">MATSIEILGAVSASLEIVKVAKACLSVFNGVRNISLAIGEQSDAHFSLVVQGIKLERWCSSVGIQDVIRIQASKHPKESQRAEEMAVLQNVLMPQLRLKNIDIYAVTQSALEGMRKKFDDAFNVLRRYSKDMDEPMTWITQCNGTESDRTVSHVFHGEMGDERQEDNVDQSAPRSIMYSFPEDNDIRALAGIRKWQIREEKEIQDEEQSLCSSLASTRDEYPVRQVQPFQIQDFPRGTLRLGEYKSLSELEGKRVMVEWKYYDSGHPVRIEQTLRLGALVGLLNRNDLFRRFATLLCRGLVNDVGNSRIVIVFACGESANGRMKTLFNTIHDEAVPPPIGWCFDLARRLVTALHHLHSVHWFRKSIRSDNVVSFPEKSNARDELSGLTSGKRLSVNKPPEVREDATEDPSGSPSGGGSIVPTLSTPPPTPPPFYLVGWDLSRPNHPSELSETLSVSTSGYQSRRDAIEIMGLVLLEIGLWRSIDTICVRCRDDNQFRFRVCSEYCDRLLSTMGGVYWRVVAFEKHVVTELDKCFS</sequence>
<dbReference type="GO" id="GO:0016301">
    <property type="term" value="F:kinase activity"/>
    <property type="evidence" value="ECO:0007669"/>
    <property type="project" value="UniProtKB-KW"/>
</dbReference>
<protein>
    <submittedName>
        <fullName evidence="2">Serine threonine protein kinase</fullName>
    </submittedName>
</protein>
<evidence type="ECO:0000313" key="2">
    <source>
        <dbReference type="EMBL" id="KAJ9143935.1"/>
    </source>
</evidence>
<reference evidence="2" key="1">
    <citation type="submission" date="2022-07" db="EMBL/GenBank/DDBJ databases">
        <title>Fungi with potential for degradation of polypropylene.</title>
        <authorList>
            <person name="Gostincar C."/>
        </authorList>
    </citation>
    <scope>NUCLEOTIDE SEQUENCE</scope>
    <source>
        <strain evidence="2">EXF-13287</strain>
    </source>
</reference>
<keyword evidence="3" id="KW-1185">Reference proteome</keyword>
<accession>A0AA38VI29</accession>
<evidence type="ECO:0000313" key="3">
    <source>
        <dbReference type="Proteomes" id="UP001174691"/>
    </source>
</evidence>
<keyword evidence="2" id="KW-0808">Transferase</keyword>
<dbReference type="AlphaFoldDB" id="A0AA38VI29"/>
<dbReference type="Proteomes" id="UP001174691">
    <property type="component" value="Unassembled WGS sequence"/>
</dbReference>
<feature type="region of interest" description="Disordered" evidence="1">
    <location>
        <begin position="381"/>
        <end position="424"/>
    </location>
</feature>